<protein>
    <submittedName>
        <fullName evidence="2">Uncharacterized protein</fullName>
    </submittedName>
</protein>
<dbReference type="AlphaFoldDB" id="A0A1V6SVU9"/>
<keyword evidence="3" id="KW-1185">Reference proteome</keyword>
<sequence>MESSSPADGEITQYGTSGDGRPHSLVDRLWMQCPTALLNPASRSAGNPGGLQRCSGNVASARNLAYHAQVPGQNGKCYKGRTILVPRYSARNISNSV</sequence>
<dbReference type="OrthoDB" id="10529173at2759"/>
<evidence type="ECO:0000256" key="1">
    <source>
        <dbReference type="SAM" id="MobiDB-lite"/>
    </source>
</evidence>
<reference evidence="3" key="1">
    <citation type="journal article" date="2017" name="Nat. Microbiol.">
        <title>Global analysis of biosynthetic gene clusters reveals vast potential of secondary metabolite production in Penicillium species.</title>
        <authorList>
            <person name="Nielsen J.C."/>
            <person name="Grijseels S."/>
            <person name="Prigent S."/>
            <person name="Ji B."/>
            <person name="Dainat J."/>
            <person name="Nielsen K.F."/>
            <person name="Frisvad J.C."/>
            <person name="Workman M."/>
            <person name="Nielsen J."/>
        </authorList>
    </citation>
    <scope>NUCLEOTIDE SEQUENCE [LARGE SCALE GENOMIC DNA]</scope>
    <source>
        <strain evidence="3">IBT 14082</strain>
    </source>
</reference>
<evidence type="ECO:0000313" key="2">
    <source>
        <dbReference type="EMBL" id="OQE18098.1"/>
    </source>
</evidence>
<dbReference type="Proteomes" id="UP000191342">
    <property type="component" value="Unassembled WGS sequence"/>
</dbReference>
<comment type="caution">
    <text evidence="2">The sequence shown here is derived from an EMBL/GenBank/DDBJ whole genome shotgun (WGS) entry which is preliminary data.</text>
</comment>
<accession>A0A1V6SVU9</accession>
<dbReference type="EMBL" id="MLQL01000022">
    <property type="protein sequence ID" value="OQE18098.1"/>
    <property type="molecule type" value="Genomic_DNA"/>
</dbReference>
<evidence type="ECO:0000313" key="3">
    <source>
        <dbReference type="Proteomes" id="UP000191342"/>
    </source>
</evidence>
<organism evidence="2 3">
    <name type="scientific">Penicillium flavigenum</name>
    <dbReference type="NCBI Taxonomy" id="254877"/>
    <lineage>
        <taxon>Eukaryota</taxon>
        <taxon>Fungi</taxon>
        <taxon>Dikarya</taxon>
        <taxon>Ascomycota</taxon>
        <taxon>Pezizomycotina</taxon>
        <taxon>Eurotiomycetes</taxon>
        <taxon>Eurotiomycetidae</taxon>
        <taxon>Eurotiales</taxon>
        <taxon>Aspergillaceae</taxon>
        <taxon>Penicillium</taxon>
    </lineage>
</organism>
<proteinExistence type="predicted"/>
<gene>
    <name evidence="2" type="ORF">PENFLA_c022G01260</name>
</gene>
<feature type="region of interest" description="Disordered" evidence="1">
    <location>
        <begin position="1"/>
        <end position="22"/>
    </location>
</feature>
<name>A0A1V6SVU9_9EURO</name>